<dbReference type="Proteomes" id="UP001259832">
    <property type="component" value="Unassembled WGS sequence"/>
</dbReference>
<feature type="compositionally biased region" description="Polar residues" evidence="1">
    <location>
        <begin position="35"/>
        <end position="56"/>
    </location>
</feature>
<evidence type="ECO:0000313" key="3">
    <source>
        <dbReference type="Proteomes" id="UP001259832"/>
    </source>
</evidence>
<evidence type="ECO:0000256" key="1">
    <source>
        <dbReference type="SAM" id="MobiDB-lite"/>
    </source>
</evidence>
<gene>
    <name evidence="2" type="ORF">P3T76_002398</name>
</gene>
<dbReference type="EMBL" id="JASMQC010000003">
    <property type="protein sequence ID" value="KAK1946846.1"/>
    <property type="molecule type" value="Genomic_DNA"/>
</dbReference>
<accession>A0AAD9GZQ2</accession>
<feature type="compositionally biased region" description="Polar residues" evidence="1">
    <location>
        <begin position="1"/>
        <end position="10"/>
    </location>
</feature>
<name>A0AAD9GZQ2_9STRA</name>
<evidence type="ECO:0000313" key="2">
    <source>
        <dbReference type="EMBL" id="KAK1946846.1"/>
    </source>
</evidence>
<proteinExistence type="predicted"/>
<protein>
    <submittedName>
        <fullName evidence="2">Uncharacterized protein</fullName>
    </submittedName>
</protein>
<dbReference type="AlphaFoldDB" id="A0AAD9GZQ2"/>
<comment type="caution">
    <text evidence="2">The sequence shown here is derived from an EMBL/GenBank/DDBJ whole genome shotgun (WGS) entry which is preliminary data.</text>
</comment>
<organism evidence="2 3">
    <name type="scientific">Phytophthora citrophthora</name>
    <dbReference type="NCBI Taxonomy" id="4793"/>
    <lineage>
        <taxon>Eukaryota</taxon>
        <taxon>Sar</taxon>
        <taxon>Stramenopiles</taxon>
        <taxon>Oomycota</taxon>
        <taxon>Peronosporomycetes</taxon>
        <taxon>Peronosporales</taxon>
        <taxon>Peronosporaceae</taxon>
        <taxon>Phytophthora</taxon>
    </lineage>
</organism>
<keyword evidence="3" id="KW-1185">Reference proteome</keyword>
<sequence>MAQPSLQSLNGLHRQASLPVSSDGQLPIEEPPQTVGGTQAWTTVSESPATQVSPHAQSAVVVHVMAVCTACTEP</sequence>
<feature type="region of interest" description="Disordered" evidence="1">
    <location>
        <begin position="1"/>
        <end position="56"/>
    </location>
</feature>
<reference evidence="2" key="1">
    <citation type="submission" date="2023-08" db="EMBL/GenBank/DDBJ databases">
        <title>Reference Genome Resource for the Citrus Pathogen Phytophthora citrophthora.</title>
        <authorList>
            <person name="Moller H."/>
            <person name="Coetzee B."/>
            <person name="Rose L.J."/>
            <person name="Van Niekerk J.M."/>
        </authorList>
    </citation>
    <scope>NUCLEOTIDE SEQUENCE</scope>
    <source>
        <strain evidence="2">STE-U-9442</strain>
    </source>
</reference>